<feature type="compositionally biased region" description="Low complexity" evidence="1">
    <location>
        <begin position="48"/>
        <end position="78"/>
    </location>
</feature>
<feature type="compositionally biased region" description="Basic residues" evidence="1">
    <location>
        <begin position="399"/>
        <end position="410"/>
    </location>
</feature>
<dbReference type="OrthoDB" id="431908at2759"/>
<dbReference type="Proteomes" id="UP000789595">
    <property type="component" value="Unassembled WGS sequence"/>
</dbReference>
<protein>
    <submittedName>
        <fullName evidence="2">Uncharacterized protein</fullName>
    </submittedName>
</protein>
<name>A0A8J2SZQ9_9STRA</name>
<dbReference type="EMBL" id="CAKKNE010000006">
    <property type="protein sequence ID" value="CAH0379082.1"/>
    <property type="molecule type" value="Genomic_DNA"/>
</dbReference>
<feature type="region of interest" description="Disordered" evidence="1">
    <location>
        <begin position="22"/>
        <end position="78"/>
    </location>
</feature>
<gene>
    <name evidence="2" type="ORF">PECAL_6P06830</name>
</gene>
<feature type="region of interest" description="Disordered" evidence="1">
    <location>
        <begin position="142"/>
        <end position="161"/>
    </location>
</feature>
<organism evidence="2 3">
    <name type="scientific">Pelagomonas calceolata</name>
    <dbReference type="NCBI Taxonomy" id="35677"/>
    <lineage>
        <taxon>Eukaryota</taxon>
        <taxon>Sar</taxon>
        <taxon>Stramenopiles</taxon>
        <taxon>Ochrophyta</taxon>
        <taxon>Pelagophyceae</taxon>
        <taxon>Pelagomonadales</taxon>
        <taxon>Pelagomonadaceae</taxon>
        <taxon>Pelagomonas</taxon>
    </lineage>
</organism>
<evidence type="ECO:0000313" key="3">
    <source>
        <dbReference type="Proteomes" id="UP000789595"/>
    </source>
</evidence>
<evidence type="ECO:0000256" key="1">
    <source>
        <dbReference type="SAM" id="MobiDB-lite"/>
    </source>
</evidence>
<feature type="region of interest" description="Disordered" evidence="1">
    <location>
        <begin position="393"/>
        <end position="430"/>
    </location>
</feature>
<keyword evidence="3" id="KW-1185">Reference proteome</keyword>
<dbReference type="AlphaFoldDB" id="A0A8J2SZQ9"/>
<feature type="region of interest" description="Disordered" evidence="1">
    <location>
        <begin position="214"/>
        <end position="234"/>
    </location>
</feature>
<accession>A0A8J2SZQ9</accession>
<sequence>MAAQVLEMSGGGFDLDDVEAVDLDAAPPPPAEGVKVAIAESESDDDAALPQTAAAPSAAGTAGASSAKAGSAAAAAKAQTAASHTYDKGYKRWEDFDVDAAADAVDVDDSFRKAETYAGSKPGYVFKTGPRGTGYYRDVKPKVVAPTKPQQKKKPAPTVTEDGVDLTLPLFASVPENQRPAAARALSLNDAALQQLPEDQQKTIRDFKRCYEKQRADKAAGRQPGRVDAPEQSPEDIDWTLPILAKVPGDQRQSITMLLLMDESQMKTLPAESRETAQSFRTMYTEEKELKAQGPEAILKHAEQKKKQKTPEEEAKEARDRVMKPLVDLHNEMTKMKGWQLRESRAAWDALVATELAEKRAAEAADLRRRTKNVNEALDEVAVDTSKGALRLERAKDKSLKKKERARRKDRKDQLQKMRALASATSNLVM</sequence>
<evidence type="ECO:0000313" key="2">
    <source>
        <dbReference type="EMBL" id="CAH0379082.1"/>
    </source>
</evidence>
<reference evidence="2" key="1">
    <citation type="submission" date="2021-11" db="EMBL/GenBank/DDBJ databases">
        <authorList>
            <consortium name="Genoscope - CEA"/>
            <person name="William W."/>
        </authorList>
    </citation>
    <scope>NUCLEOTIDE SEQUENCE</scope>
</reference>
<proteinExistence type="predicted"/>
<comment type="caution">
    <text evidence="2">The sequence shown here is derived from an EMBL/GenBank/DDBJ whole genome shotgun (WGS) entry which is preliminary data.</text>
</comment>